<sequence length="169" mass="17895">MKRMVGASLLEVLVAILILSLAALANAGLQIAGIRANSSAKYRSIAAAHINDMADRMRANRSGLSYFNLVKGIPSLDPKSGCSAVATPCNAAEMAQHDFYEWTTALSKAIPEAQAAICLDTQAGPANAATDTYASPTCSGTGTTYSIKVWWDDSHGEKIPQIFTTNFQP</sequence>
<name>A0ABR6ZUX4_9BURK</name>
<dbReference type="EMBL" id="JACOGF010000011">
    <property type="protein sequence ID" value="MBC3919667.1"/>
    <property type="molecule type" value="Genomic_DNA"/>
</dbReference>
<dbReference type="Pfam" id="PF22150">
    <property type="entry name" value="Tt1218-like"/>
    <property type="match status" value="1"/>
</dbReference>
<protein>
    <submittedName>
        <fullName evidence="2">Type IV pilus modification protein PilV</fullName>
    </submittedName>
</protein>
<evidence type="ECO:0000259" key="1">
    <source>
        <dbReference type="Pfam" id="PF22150"/>
    </source>
</evidence>
<gene>
    <name evidence="2" type="primary">pilV</name>
    <name evidence="2" type="ORF">H8L32_19480</name>
</gene>
<accession>A0ABR6ZUX4</accession>
<evidence type="ECO:0000313" key="3">
    <source>
        <dbReference type="Proteomes" id="UP000650424"/>
    </source>
</evidence>
<organism evidence="2 3">
    <name type="scientific">Undibacterium hunanense</name>
    <dbReference type="NCBI Taxonomy" id="2762292"/>
    <lineage>
        <taxon>Bacteria</taxon>
        <taxon>Pseudomonadati</taxon>
        <taxon>Pseudomonadota</taxon>
        <taxon>Betaproteobacteria</taxon>
        <taxon>Burkholderiales</taxon>
        <taxon>Oxalobacteraceae</taxon>
        <taxon>Undibacterium</taxon>
    </lineage>
</organism>
<dbReference type="Proteomes" id="UP000650424">
    <property type="component" value="Unassembled WGS sequence"/>
</dbReference>
<comment type="caution">
    <text evidence="2">The sequence shown here is derived from an EMBL/GenBank/DDBJ whole genome shotgun (WGS) entry which is preliminary data.</text>
</comment>
<keyword evidence="3" id="KW-1185">Reference proteome</keyword>
<feature type="domain" description="Type IV pilin Tt1218-like" evidence="1">
    <location>
        <begin position="29"/>
        <end position="99"/>
    </location>
</feature>
<dbReference type="InterPro" id="IPR054402">
    <property type="entry name" value="Tt1218-like_dom"/>
</dbReference>
<evidence type="ECO:0000313" key="2">
    <source>
        <dbReference type="EMBL" id="MBC3919667.1"/>
    </source>
</evidence>
<dbReference type="NCBIfam" id="TIGR02523">
    <property type="entry name" value="type_IV_pilV"/>
    <property type="match status" value="1"/>
</dbReference>
<dbReference type="InterPro" id="IPR013362">
    <property type="entry name" value="Pilus_4_PilV"/>
</dbReference>
<proteinExistence type="predicted"/>
<reference evidence="2 3" key="1">
    <citation type="submission" date="2020-08" db="EMBL/GenBank/DDBJ databases">
        <title>Novel species isolated from subtropical streams in China.</title>
        <authorList>
            <person name="Lu H."/>
        </authorList>
    </citation>
    <scope>NUCLEOTIDE SEQUENCE [LARGE SCALE GENOMIC DNA]</scope>
    <source>
        <strain evidence="2 3">CY18W</strain>
    </source>
</reference>